<sequence>MAAPVQPGDVLLGKYTVERVLGSGGMGVVVAARHRDLQEVFAIKFLLPEALADDSAVERFLREARSAARLKGEHVVRVHDVGRLDSGAPYMLMEHLSGCDLRVLLRSRGPLPVVEASGYVLQVCEAIAEAHAEGIVHRDLKPANLFLVRRSHGRSCMKVLDFGISKQLKDGAPDLTQAGALLGSPMYMSPEQMIRTKEVDGRSDIWALGVVLYELVTGVSPFAAESMPEIIGRVLQEEPPALSQLRSGIPAAFDALVARCLQKQPAARFQAVGELAEALQDLLGALQAQRMSALPTTTTTSRDMPRPHATPWPGSPVPASTPSGVASTPPPAASTPSGVASTPPSAASAPPSAASTPPSAASTPPSAASTPPSRALRAAPGATTVGAGWGLTGPRSAGEWSRRRLTALVASGSAVVALGLGGAWLATRSTQTATAAADSHAELAALKEGAPKGSEGVVSVASMAGAAAAVAQGPGTPSAPERDASERGATTKPTKKAAAPGKAGASKAGPADPAAAKPSASPATPAAPAGARSNKWGSMM</sequence>
<feature type="compositionally biased region" description="Low complexity" evidence="8">
    <location>
        <begin position="334"/>
        <end position="380"/>
    </location>
</feature>
<dbReference type="GO" id="GO:0005524">
    <property type="term" value="F:ATP binding"/>
    <property type="evidence" value="ECO:0007669"/>
    <property type="project" value="UniProtKB-UniRule"/>
</dbReference>
<dbReference type="InterPro" id="IPR017441">
    <property type="entry name" value="Protein_kinase_ATP_BS"/>
</dbReference>
<dbReference type="FunFam" id="1.10.510.10:FF:000021">
    <property type="entry name" value="Serine/threonine protein kinase"/>
    <property type="match status" value="1"/>
</dbReference>
<comment type="caution">
    <text evidence="10">The sequence shown here is derived from an EMBL/GenBank/DDBJ whole genome shotgun (WGS) entry which is preliminary data.</text>
</comment>
<keyword evidence="3" id="KW-0808">Transferase</keyword>
<dbReference type="EC" id="2.7.11.1" evidence="1"/>
<keyword evidence="2" id="KW-0723">Serine/threonine-protein kinase</keyword>
<evidence type="ECO:0000256" key="1">
    <source>
        <dbReference type="ARBA" id="ARBA00012513"/>
    </source>
</evidence>
<evidence type="ECO:0000256" key="5">
    <source>
        <dbReference type="ARBA" id="ARBA00022777"/>
    </source>
</evidence>
<dbReference type="CDD" id="cd14014">
    <property type="entry name" value="STKc_PknB_like"/>
    <property type="match status" value="1"/>
</dbReference>
<dbReference type="STRING" id="1192034.CAP_0460"/>
<dbReference type="SMART" id="SM00220">
    <property type="entry name" value="S_TKc"/>
    <property type="match status" value="1"/>
</dbReference>
<dbReference type="InterPro" id="IPR011009">
    <property type="entry name" value="Kinase-like_dom_sf"/>
</dbReference>
<dbReference type="eggNOG" id="COG0515">
    <property type="taxonomic scope" value="Bacteria"/>
</dbReference>
<name>A0A017SUG7_9BACT</name>
<dbReference type="InterPro" id="IPR000719">
    <property type="entry name" value="Prot_kinase_dom"/>
</dbReference>
<proteinExistence type="predicted"/>
<dbReference type="AlphaFoldDB" id="A0A017SUG7"/>
<dbReference type="PANTHER" id="PTHR43289">
    <property type="entry name" value="MITOGEN-ACTIVATED PROTEIN KINASE KINASE KINASE 20-RELATED"/>
    <property type="match status" value="1"/>
</dbReference>
<dbReference type="GO" id="GO:0004674">
    <property type="term" value="F:protein serine/threonine kinase activity"/>
    <property type="evidence" value="ECO:0007669"/>
    <property type="project" value="UniProtKB-KW"/>
</dbReference>
<dbReference type="PROSITE" id="PS50011">
    <property type="entry name" value="PROTEIN_KINASE_DOM"/>
    <property type="match status" value="1"/>
</dbReference>
<gene>
    <name evidence="10" type="ORF">CAP_0460</name>
</gene>
<evidence type="ECO:0000256" key="2">
    <source>
        <dbReference type="ARBA" id="ARBA00022527"/>
    </source>
</evidence>
<keyword evidence="5" id="KW-0418">Kinase</keyword>
<accession>A0A017SUG7</accession>
<dbReference type="Gene3D" id="3.30.200.20">
    <property type="entry name" value="Phosphorylase Kinase, domain 1"/>
    <property type="match status" value="1"/>
</dbReference>
<dbReference type="OrthoDB" id="9801841at2"/>
<evidence type="ECO:0000313" key="10">
    <source>
        <dbReference type="EMBL" id="EYF00589.1"/>
    </source>
</evidence>
<keyword evidence="4 7" id="KW-0547">Nucleotide-binding</keyword>
<evidence type="ECO:0000259" key="9">
    <source>
        <dbReference type="PROSITE" id="PS50011"/>
    </source>
</evidence>
<dbReference type="PANTHER" id="PTHR43289:SF6">
    <property type="entry name" value="SERINE_THREONINE-PROTEIN KINASE NEKL-3"/>
    <property type="match status" value="1"/>
</dbReference>
<dbReference type="PROSITE" id="PS00108">
    <property type="entry name" value="PROTEIN_KINASE_ST"/>
    <property type="match status" value="1"/>
</dbReference>
<feature type="compositionally biased region" description="Low complexity" evidence="8">
    <location>
        <begin position="318"/>
        <end position="327"/>
    </location>
</feature>
<evidence type="ECO:0000313" key="11">
    <source>
        <dbReference type="Proteomes" id="UP000019678"/>
    </source>
</evidence>
<dbReference type="SUPFAM" id="SSF56112">
    <property type="entry name" value="Protein kinase-like (PK-like)"/>
    <property type="match status" value="1"/>
</dbReference>
<dbReference type="RefSeq" id="WP_044250942.1">
    <property type="nucleotide sequence ID" value="NZ_ASRX01000105.1"/>
</dbReference>
<reference evidence="10 11" key="1">
    <citation type="submission" date="2013-05" db="EMBL/GenBank/DDBJ databases">
        <title>Genome assembly of Chondromyces apiculatus DSM 436.</title>
        <authorList>
            <person name="Sharma G."/>
            <person name="Khatri I."/>
            <person name="Kaur C."/>
            <person name="Mayilraj S."/>
            <person name="Subramanian S."/>
        </authorList>
    </citation>
    <scope>NUCLEOTIDE SEQUENCE [LARGE SCALE GENOMIC DNA]</scope>
    <source>
        <strain evidence="10 11">DSM 436</strain>
    </source>
</reference>
<evidence type="ECO:0000256" key="7">
    <source>
        <dbReference type="PROSITE-ProRule" id="PRU10141"/>
    </source>
</evidence>
<feature type="domain" description="Protein kinase" evidence="9">
    <location>
        <begin position="15"/>
        <end position="283"/>
    </location>
</feature>
<dbReference type="InterPro" id="IPR008271">
    <property type="entry name" value="Ser/Thr_kinase_AS"/>
</dbReference>
<feature type="compositionally biased region" description="Low complexity" evidence="8">
    <location>
        <begin position="488"/>
        <end position="531"/>
    </location>
</feature>
<dbReference type="EMBL" id="ASRX01000105">
    <property type="protein sequence ID" value="EYF00589.1"/>
    <property type="molecule type" value="Genomic_DNA"/>
</dbReference>
<dbReference type="PROSITE" id="PS00107">
    <property type="entry name" value="PROTEIN_KINASE_ATP"/>
    <property type="match status" value="1"/>
</dbReference>
<evidence type="ECO:0000256" key="3">
    <source>
        <dbReference type="ARBA" id="ARBA00022679"/>
    </source>
</evidence>
<protein>
    <recommendedName>
        <fullName evidence="1">non-specific serine/threonine protein kinase</fullName>
        <ecNumber evidence="1">2.7.11.1</ecNumber>
    </recommendedName>
</protein>
<evidence type="ECO:0000256" key="8">
    <source>
        <dbReference type="SAM" id="MobiDB-lite"/>
    </source>
</evidence>
<feature type="region of interest" description="Disordered" evidence="8">
    <location>
        <begin position="294"/>
        <end position="398"/>
    </location>
</feature>
<keyword evidence="11" id="KW-1185">Reference proteome</keyword>
<dbReference type="Pfam" id="PF00069">
    <property type="entry name" value="Pkinase"/>
    <property type="match status" value="1"/>
</dbReference>
<dbReference type="Gene3D" id="1.10.510.10">
    <property type="entry name" value="Transferase(Phosphotransferase) domain 1"/>
    <property type="match status" value="1"/>
</dbReference>
<feature type="region of interest" description="Disordered" evidence="8">
    <location>
        <begin position="471"/>
        <end position="540"/>
    </location>
</feature>
<organism evidence="10 11">
    <name type="scientific">Chondromyces apiculatus DSM 436</name>
    <dbReference type="NCBI Taxonomy" id="1192034"/>
    <lineage>
        <taxon>Bacteria</taxon>
        <taxon>Pseudomonadati</taxon>
        <taxon>Myxococcota</taxon>
        <taxon>Polyangia</taxon>
        <taxon>Polyangiales</taxon>
        <taxon>Polyangiaceae</taxon>
        <taxon>Chondromyces</taxon>
    </lineage>
</organism>
<feature type="binding site" evidence="7">
    <location>
        <position position="44"/>
    </location>
    <ligand>
        <name>ATP</name>
        <dbReference type="ChEBI" id="CHEBI:30616"/>
    </ligand>
</feature>
<evidence type="ECO:0000256" key="4">
    <source>
        <dbReference type="ARBA" id="ARBA00022741"/>
    </source>
</evidence>
<keyword evidence="6 7" id="KW-0067">ATP-binding</keyword>
<dbReference type="Proteomes" id="UP000019678">
    <property type="component" value="Unassembled WGS sequence"/>
</dbReference>
<evidence type="ECO:0000256" key="6">
    <source>
        <dbReference type="ARBA" id="ARBA00022840"/>
    </source>
</evidence>